<dbReference type="InterPro" id="IPR007326">
    <property type="entry name" value="Lipoprotein-assoc_dom"/>
</dbReference>
<dbReference type="Proteomes" id="UP000295518">
    <property type="component" value="Unassembled WGS sequence"/>
</dbReference>
<evidence type="ECO:0000313" key="3">
    <source>
        <dbReference type="Proteomes" id="UP000295518"/>
    </source>
</evidence>
<dbReference type="RefSeq" id="WP_094254569.1">
    <property type="nucleotide sequence ID" value="NZ_NNCE01000002.1"/>
</dbReference>
<proteinExistence type="predicted"/>
<sequence length="811" mass="91788">MNKTGLIIGSVVGGLTIVGGSTAAGIIVATQRNGSGSEDPGQAVVFDLAAAVTTIKRDAKVNNELKQKLASDSFNLSLNSREISTLLNLDSVDIKEFRAEYKMTLVDDANGQIEVDIKVSKGAESSEFKMQFFGFLVKTENPEQSKLISISAEIINAIKSVSIDKSLTATEFATAINTLEKLEAFTKIGFAEFDANVANYFVTVNGRTSAELTFEIASKVDPEIKYKFTTEVTDFALISYIDALKDQFTRLSQTTYKINSDILVDNFVKLQNTGSIDEQKQYLINSLGSEEFFPYLNHFQNLKLTSIVASKVNDKSALVKITLAYENTTIEASVNIVNFITAEELAKKIHDEKMSTDSEYAAYFNVLDYFQNNIIVLNGKLTAEEYYNEFEKLSQGQINYVGDEKKINFGLYILSQEQQNMFKSEEIANISLSLEDGKLFIRFSIISDLARYSTSLKKELKLGQEAPLPPEKIKQSDILKSINELEKKISTDTLKLSQDSLSKYTLVDFITAVEKLDSLTSFEIKNYLDATSKSLLSEFEKLNVSSKIIFDFKNSTEDFKFEIVLSWDKHVKSYKFNINGFKQATKEEVEDKSKLVYEQWTEKAKSIINSNIKFKDEIIAPLFYEEFIKKSIEDKKQNLIDSLIDKNVADFIKDKEIELLPSVSFISLTDQFSLNLKFKKHHQYNNLTTEFDMSFIFNFSTTTEYNYYFSLVTNLSKKVFYVSNGYKQSEIILELLALQNLSNSFNLVEYLSYQIDENQRDDFLKLNNGPFDKFSFSPVKNDSSSILLTSKILLGTSKTNFSIKLTGFKVV</sequence>
<protein>
    <submittedName>
        <fullName evidence="2">Lipoprotein-associated protein</fullName>
    </submittedName>
</protein>
<keyword evidence="2" id="KW-0449">Lipoprotein</keyword>
<organism evidence="2 3">
    <name type="scientific">Mycoplasma testudineum</name>
    <dbReference type="NCBI Taxonomy" id="244584"/>
    <lineage>
        <taxon>Bacteria</taxon>
        <taxon>Bacillati</taxon>
        <taxon>Mycoplasmatota</taxon>
        <taxon>Mollicutes</taxon>
        <taxon>Mycoplasmataceae</taxon>
        <taxon>Mycoplasma</taxon>
    </lineage>
</organism>
<keyword evidence="3" id="KW-1185">Reference proteome</keyword>
<comment type="caution">
    <text evidence="2">The sequence shown here is derived from an EMBL/GenBank/DDBJ whole genome shotgun (WGS) entry which is preliminary data.</text>
</comment>
<evidence type="ECO:0000259" key="1">
    <source>
        <dbReference type="Pfam" id="PF04200"/>
    </source>
</evidence>
<evidence type="ECO:0000313" key="2">
    <source>
        <dbReference type="EMBL" id="TDO20568.1"/>
    </source>
</evidence>
<dbReference type="Pfam" id="PF04200">
    <property type="entry name" value="Lipoprotein_17"/>
    <property type="match status" value="1"/>
</dbReference>
<dbReference type="EMBL" id="SNWN01000010">
    <property type="protein sequence ID" value="TDO20568.1"/>
    <property type="molecule type" value="Genomic_DNA"/>
</dbReference>
<feature type="domain" description="Lipoprotein-associated type-17" evidence="1">
    <location>
        <begin position="59"/>
        <end position="136"/>
    </location>
</feature>
<name>A0A4R6IFU2_9MOLU</name>
<accession>A0A4R6IFU2</accession>
<dbReference type="AlphaFoldDB" id="A0A4R6IFU2"/>
<reference evidence="2 3" key="1">
    <citation type="submission" date="2019-03" db="EMBL/GenBank/DDBJ databases">
        <title>Genomic Encyclopedia of Archaeal and Bacterial Type Strains, Phase II (KMG-II): from individual species to whole genera.</title>
        <authorList>
            <person name="Goeker M."/>
        </authorList>
    </citation>
    <scope>NUCLEOTIDE SEQUENCE [LARGE SCALE GENOMIC DNA]</scope>
    <source>
        <strain evidence="2 3">ATCC 700618</strain>
    </source>
</reference>
<gene>
    <name evidence="2" type="ORF">EI74_0404</name>
</gene>